<gene>
    <name evidence="6" type="ORF">KDD17_17220</name>
</gene>
<evidence type="ECO:0000259" key="4">
    <source>
        <dbReference type="PROSITE" id="PS51077"/>
    </source>
</evidence>
<evidence type="ECO:0000256" key="2">
    <source>
        <dbReference type="ARBA" id="ARBA00023125"/>
    </source>
</evidence>
<dbReference type="KEGG" id="sual:KDD17_17220"/>
<dbReference type="PANTHER" id="PTHR30136">
    <property type="entry name" value="HELIX-TURN-HELIX TRANSCRIPTIONAL REGULATOR, ICLR FAMILY"/>
    <property type="match status" value="1"/>
</dbReference>
<organism evidence="6 7">
    <name type="scientific">Sulfitobacter albidus</name>
    <dbReference type="NCBI Taxonomy" id="2829501"/>
    <lineage>
        <taxon>Bacteria</taxon>
        <taxon>Pseudomonadati</taxon>
        <taxon>Pseudomonadota</taxon>
        <taxon>Alphaproteobacteria</taxon>
        <taxon>Rhodobacterales</taxon>
        <taxon>Roseobacteraceae</taxon>
        <taxon>Sulfitobacter</taxon>
    </lineage>
</organism>
<keyword evidence="3" id="KW-0804">Transcription</keyword>
<keyword evidence="7" id="KW-1185">Reference proteome</keyword>
<dbReference type="EMBL" id="CP073582">
    <property type="protein sequence ID" value="QUJ78230.1"/>
    <property type="molecule type" value="Genomic_DNA"/>
</dbReference>
<dbReference type="InterPro" id="IPR050707">
    <property type="entry name" value="HTH_MetabolicPath_Reg"/>
</dbReference>
<dbReference type="Pfam" id="PF09339">
    <property type="entry name" value="HTH_IclR"/>
    <property type="match status" value="1"/>
</dbReference>
<dbReference type="PROSITE" id="PS51077">
    <property type="entry name" value="HTH_ICLR"/>
    <property type="match status" value="1"/>
</dbReference>
<name>A0A975PPD1_9RHOB</name>
<dbReference type="PANTHER" id="PTHR30136:SF24">
    <property type="entry name" value="HTH-TYPE TRANSCRIPTIONAL REPRESSOR ALLR"/>
    <property type="match status" value="1"/>
</dbReference>
<dbReference type="GO" id="GO:0003700">
    <property type="term" value="F:DNA-binding transcription factor activity"/>
    <property type="evidence" value="ECO:0007669"/>
    <property type="project" value="TreeGrafter"/>
</dbReference>
<dbReference type="InterPro" id="IPR014757">
    <property type="entry name" value="Tscrpt_reg_IclR_C"/>
</dbReference>
<evidence type="ECO:0000259" key="5">
    <source>
        <dbReference type="PROSITE" id="PS51078"/>
    </source>
</evidence>
<feature type="domain" description="IclR-ED" evidence="5">
    <location>
        <begin position="57"/>
        <end position="247"/>
    </location>
</feature>
<feature type="domain" description="HTH iclR-type" evidence="4">
    <location>
        <begin position="1"/>
        <end position="63"/>
    </location>
</feature>
<dbReference type="Gene3D" id="1.10.10.10">
    <property type="entry name" value="Winged helix-like DNA-binding domain superfamily/Winged helix DNA-binding domain"/>
    <property type="match status" value="1"/>
</dbReference>
<dbReference type="SUPFAM" id="SSF46785">
    <property type="entry name" value="Winged helix' DNA-binding domain"/>
    <property type="match status" value="1"/>
</dbReference>
<dbReference type="PROSITE" id="PS51078">
    <property type="entry name" value="ICLR_ED"/>
    <property type="match status" value="1"/>
</dbReference>
<dbReference type="InterPro" id="IPR036390">
    <property type="entry name" value="WH_DNA-bd_sf"/>
</dbReference>
<proteinExistence type="predicted"/>
<accession>A0A975PPD1</accession>
<keyword evidence="1" id="KW-0805">Transcription regulation</keyword>
<dbReference type="GO" id="GO:0003677">
    <property type="term" value="F:DNA binding"/>
    <property type="evidence" value="ECO:0007669"/>
    <property type="project" value="UniProtKB-KW"/>
</dbReference>
<dbReference type="InterPro" id="IPR005471">
    <property type="entry name" value="Tscrpt_reg_IclR_N"/>
</dbReference>
<dbReference type="InterPro" id="IPR029016">
    <property type="entry name" value="GAF-like_dom_sf"/>
</dbReference>
<evidence type="ECO:0000256" key="3">
    <source>
        <dbReference type="ARBA" id="ARBA00023163"/>
    </source>
</evidence>
<dbReference type="GO" id="GO:0045892">
    <property type="term" value="P:negative regulation of DNA-templated transcription"/>
    <property type="evidence" value="ECO:0007669"/>
    <property type="project" value="TreeGrafter"/>
</dbReference>
<dbReference type="AlphaFoldDB" id="A0A975PPD1"/>
<keyword evidence="2" id="KW-0238">DNA-binding</keyword>
<protein>
    <submittedName>
        <fullName evidence="6">IclR family transcriptional regulator</fullName>
    </submittedName>
</protein>
<evidence type="ECO:0000313" key="7">
    <source>
        <dbReference type="Proteomes" id="UP000683291"/>
    </source>
</evidence>
<evidence type="ECO:0000256" key="1">
    <source>
        <dbReference type="ARBA" id="ARBA00023015"/>
    </source>
</evidence>
<dbReference type="Proteomes" id="UP000683291">
    <property type="component" value="Chromosome pJK7-1-1"/>
</dbReference>
<evidence type="ECO:0000313" key="6">
    <source>
        <dbReference type="EMBL" id="QUJ78230.1"/>
    </source>
</evidence>
<dbReference type="Pfam" id="PF01614">
    <property type="entry name" value="IclR_C"/>
    <property type="match status" value="1"/>
</dbReference>
<dbReference type="SMART" id="SM00346">
    <property type="entry name" value="HTH_ICLR"/>
    <property type="match status" value="1"/>
</dbReference>
<reference evidence="6" key="1">
    <citation type="submission" date="2021-04" db="EMBL/GenBank/DDBJ databases">
        <title>Complete genome sequence for Sulfitobacter sp. strain JK7-1.</title>
        <authorList>
            <person name="Park S.-J."/>
        </authorList>
    </citation>
    <scope>NUCLEOTIDE SEQUENCE</scope>
    <source>
        <strain evidence="6">JK7-1</strain>
    </source>
</reference>
<dbReference type="Gene3D" id="3.30.450.40">
    <property type="match status" value="1"/>
</dbReference>
<dbReference type="SUPFAM" id="SSF55781">
    <property type="entry name" value="GAF domain-like"/>
    <property type="match status" value="1"/>
</dbReference>
<sequence length="278" mass="30397">MGTISKALELLDLFSPDRAEIGLTDFVRLSKRDKATVHRHLTELAQNGFLEQNPDSRAYRLGPAVLRLAALRETLFPMRKILQPLVIELSEIVGELAHASLLQNDEMSPLVHADPKVHGIQVHFDVAEMLPLHATSSGLAALAFFPDATIDRLMARPLKKHTARTVADPSRMRDLIEGVRQYGLCTLADAFEDGVSSVGAPIFGQGCRVIGALAVAVPTSRAAPRKTHEIAGQLQRYARKATVALGGAYPKTFEDLPPNWSGTKFTVHRESKETEPNA</sequence>
<dbReference type="InterPro" id="IPR036388">
    <property type="entry name" value="WH-like_DNA-bd_sf"/>
</dbReference>